<keyword evidence="3" id="KW-1185">Reference proteome</keyword>
<gene>
    <name evidence="2" type="ORF">TSUD_101600</name>
</gene>
<feature type="compositionally biased region" description="Polar residues" evidence="1">
    <location>
        <begin position="11"/>
        <end position="21"/>
    </location>
</feature>
<proteinExistence type="predicted"/>
<protein>
    <submittedName>
        <fullName evidence="2">Uncharacterized protein</fullName>
    </submittedName>
</protein>
<dbReference type="OrthoDB" id="6108017at2759"/>
<name>A0A2Z6NM52_TRISU</name>
<dbReference type="AlphaFoldDB" id="A0A2Z6NM52"/>
<evidence type="ECO:0000256" key="1">
    <source>
        <dbReference type="SAM" id="MobiDB-lite"/>
    </source>
</evidence>
<accession>A0A2Z6NM52</accession>
<dbReference type="Proteomes" id="UP000242715">
    <property type="component" value="Unassembled WGS sequence"/>
</dbReference>
<organism evidence="2 3">
    <name type="scientific">Trifolium subterraneum</name>
    <name type="common">Subterranean clover</name>
    <dbReference type="NCBI Taxonomy" id="3900"/>
    <lineage>
        <taxon>Eukaryota</taxon>
        <taxon>Viridiplantae</taxon>
        <taxon>Streptophyta</taxon>
        <taxon>Embryophyta</taxon>
        <taxon>Tracheophyta</taxon>
        <taxon>Spermatophyta</taxon>
        <taxon>Magnoliopsida</taxon>
        <taxon>eudicotyledons</taxon>
        <taxon>Gunneridae</taxon>
        <taxon>Pentapetalae</taxon>
        <taxon>rosids</taxon>
        <taxon>fabids</taxon>
        <taxon>Fabales</taxon>
        <taxon>Fabaceae</taxon>
        <taxon>Papilionoideae</taxon>
        <taxon>50 kb inversion clade</taxon>
        <taxon>NPAAA clade</taxon>
        <taxon>Hologalegina</taxon>
        <taxon>IRL clade</taxon>
        <taxon>Trifolieae</taxon>
        <taxon>Trifolium</taxon>
    </lineage>
</organism>
<sequence>MQMSLAAAKTSLASENANGQPSRHDVAIPSAFCYDSEDAVSMGSRTPRTPGCSTPMKYSSSLSEVRAARDGNDNGAINNLMKEFEQRRQTFDEDARALVEVKPTGQSANPNNIDELRKLKHKFEGWKKEYKTRLRETKTRIKLGNSEMDRNRRKWWGKLSSRVHQ</sequence>
<dbReference type="EMBL" id="DF973503">
    <property type="protein sequence ID" value="GAU32739.1"/>
    <property type="molecule type" value="Genomic_DNA"/>
</dbReference>
<feature type="region of interest" description="Disordered" evidence="1">
    <location>
        <begin position="1"/>
        <end position="24"/>
    </location>
</feature>
<evidence type="ECO:0000313" key="3">
    <source>
        <dbReference type="Proteomes" id="UP000242715"/>
    </source>
</evidence>
<evidence type="ECO:0000313" key="2">
    <source>
        <dbReference type="EMBL" id="GAU32739.1"/>
    </source>
</evidence>
<reference evidence="3" key="1">
    <citation type="journal article" date="2017" name="Front. Plant Sci.">
        <title>Climate Clever Clovers: New Paradigm to Reduce the Environmental Footprint of Ruminants by Breeding Low Methanogenic Forages Utilizing Haplotype Variation.</title>
        <authorList>
            <person name="Kaur P."/>
            <person name="Appels R."/>
            <person name="Bayer P.E."/>
            <person name="Keeble-Gagnere G."/>
            <person name="Wang J."/>
            <person name="Hirakawa H."/>
            <person name="Shirasawa K."/>
            <person name="Vercoe P."/>
            <person name="Stefanova K."/>
            <person name="Durmic Z."/>
            <person name="Nichols P."/>
            <person name="Revell C."/>
            <person name="Isobe S.N."/>
            <person name="Edwards D."/>
            <person name="Erskine W."/>
        </authorList>
    </citation>
    <scope>NUCLEOTIDE SEQUENCE [LARGE SCALE GENOMIC DNA]</scope>
    <source>
        <strain evidence="3">cv. Daliak</strain>
    </source>
</reference>